<dbReference type="Pfam" id="PF00172">
    <property type="entry name" value="Zn_clus"/>
    <property type="match status" value="1"/>
</dbReference>
<dbReference type="InterPro" id="IPR053175">
    <property type="entry name" value="DHMBA_Reg_Transcription_Factor"/>
</dbReference>
<dbReference type="GO" id="GO:0008270">
    <property type="term" value="F:zinc ion binding"/>
    <property type="evidence" value="ECO:0007669"/>
    <property type="project" value="InterPro"/>
</dbReference>
<dbReference type="SMART" id="SM00066">
    <property type="entry name" value="GAL4"/>
    <property type="match status" value="1"/>
</dbReference>
<dbReference type="Gene3D" id="4.10.240.10">
    <property type="entry name" value="Zn(2)-C6 fungal-type DNA-binding domain"/>
    <property type="match status" value="1"/>
</dbReference>
<dbReference type="OMA" id="IMRGQIC"/>
<dbReference type="GeneID" id="9536848"/>
<dbReference type="InterPro" id="IPR001138">
    <property type="entry name" value="Zn2Cys6_DnaBD"/>
</dbReference>
<dbReference type="CDD" id="cd00067">
    <property type="entry name" value="GAL4"/>
    <property type="match status" value="1"/>
</dbReference>
<dbReference type="PROSITE" id="PS00463">
    <property type="entry name" value="ZN2_CY6_FUNGAL_1"/>
    <property type="match status" value="1"/>
</dbReference>
<dbReference type="GO" id="GO:0000981">
    <property type="term" value="F:DNA-binding transcription factor activity, RNA polymerase II-specific"/>
    <property type="evidence" value="ECO:0007669"/>
    <property type="project" value="InterPro"/>
</dbReference>
<dbReference type="PANTHER" id="PTHR38791:SF13">
    <property type="entry name" value="ZN(2)-C6 FUNGAL-TYPE DOMAIN-CONTAINING PROTEIN"/>
    <property type="match status" value="1"/>
</dbReference>
<name>C9SEW2_VERA1</name>
<dbReference type="SUPFAM" id="SSF57701">
    <property type="entry name" value="Zn2/Cys6 DNA-binding domain"/>
    <property type="match status" value="1"/>
</dbReference>
<feature type="domain" description="Zn(2)-C6 fungal-type" evidence="2">
    <location>
        <begin position="10"/>
        <end position="38"/>
    </location>
</feature>
<dbReference type="PANTHER" id="PTHR38791">
    <property type="entry name" value="ZN(II)2CYS6 TRANSCRIPTION FACTOR (EUROFUNG)-RELATED-RELATED"/>
    <property type="match status" value="1"/>
</dbReference>
<dbReference type="eggNOG" id="ENOG502RSG2">
    <property type="taxonomic scope" value="Eukaryota"/>
</dbReference>
<accession>C9SEW2</accession>
<keyword evidence="1" id="KW-0539">Nucleus</keyword>
<dbReference type="HOGENOM" id="CLU_2607839_0_0_1"/>
<evidence type="ECO:0000256" key="1">
    <source>
        <dbReference type="ARBA" id="ARBA00023242"/>
    </source>
</evidence>
<dbReference type="Proteomes" id="UP000008698">
    <property type="component" value="Unassembled WGS sequence"/>
</dbReference>
<dbReference type="PROSITE" id="PS50048">
    <property type="entry name" value="ZN2_CY6_FUNGAL_2"/>
    <property type="match status" value="1"/>
</dbReference>
<gene>
    <name evidence="3" type="ORF">VDBG_03857</name>
</gene>
<proteinExistence type="predicted"/>
<organism evidence="4">
    <name type="scientific">Verticillium alfalfae (strain VaMs.102 / ATCC MYA-4576 / FGSC 10136)</name>
    <name type="common">Verticillium wilt of alfalfa</name>
    <name type="synonym">Verticillium albo-atrum</name>
    <dbReference type="NCBI Taxonomy" id="526221"/>
    <lineage>
        <taxon>Eukaryota</taxon>
        <taxon>Fungi</taxon>
        <taxon>Dikarya</taxon>
        <taxon>Ascomycota</taxon>
        <taxon>Pezizomycotina</taxon>
        <taxon>Sordariomycetes</taxon>
        <taxon>Hypocreomycetidae</taxon>
        <taxon>Glomerellales</taxon>
        <taxon>Plectosphaerellaceae</taxon>
        <taxon>Verticillium</taxon>
    </lineage>
</organism>
<protein>
    <submittedName>
        <fullName evidence="3">Predicted protein</fullName>
    </submittedName>
</protein>
<keyword evidence="4" id="KW-1185">Reference proteome</keyword>
<evidence type="ECO:0000313" key="4">
    <source>
        <dbReference type="Proteomes" id="UP000008698"/>
    </source>
</evidence>
<dbReference type="OrthoDB" id="4491390at2759"/>
<evidence type="ECO:0000313" key="3">
    <source>
        <dbReference type="EMBL" id="EEY17748.1"/>
    </source>
</evidence>
<sequence length="79" mass="8969">MVNTGKPSGGCKLCKLRRIKCDEAKPFCMKCKKAKRDCPGYSDPFEAKIRDQTQATIRRFRKMRGDTTGAESRISLPQQ</sequence>
<evidence type="ECO:0000259" key="2">
    <source>
        <dbReference type="PROSITE" id="PS50048"/>
    </source>
</evidence>
<dbReference type="RefSeq" id="XP_003005904.1">
    <property type="nucleotide sequence ID" value="XM_003005858.1"/>
</dbReference>
<dbReference type="KEGG" id="val:VDBG_03857"/>
<dbReference type="AlphaFoldDB" id="C9SEW2"/>
<dbReference type="InterPro" id="IPR036864">
    <property type="entry name" value="Zn2-C6_fun-type_DNA-bd_sf"/>
</dbReference>
<dbReference type="EMBL" id="DS985217">
    <property type="protein sequence ID" value="EEY17748.1"/>
    <property type="molecule type" value="Genomic_DNA"/>
</dbReference>
<reference evidence="4" key="1">
    <citation type="journal article" date="2011" name="PLoS Pathog.">
        <title>Comparative genomics yields insights into niche adaptation of plant vascular wilt pathogens.</title>
        <authorList>
            <person name="Klosterman S.J."/>
            <person name="Subbarao K.V."/>
            <person name="Kang S."/>
            <person name="Veronese P."/>
            <person name="Gold S.E."/>
            <person name="Thomma B.P.H.J."/>
            <person name="Chen Z."/>
            <person name="Henrissat B."/>
            <person name="Lee Y.-H."/>
            <person name="Park J."/>
            <person name="Garcia-Pedrajas M.D."/>
            <person name="Barbara D.J."/>
            <person name="Anchieta A."/>
            <person name="de Jonge R."/>
            <person name="Santhanam P."/>
            <person name="Maruthachalam K."/>
            <person name="Atallah Z."/>
            <person name="Amyotte S.G."/>
            <person name="Paz Z."/>
            <person name="Inderbitzin P."/>
            <person name="Hayes R.J."/>
            <person name="Heiman D.I."/>
            <person name="Young S."/>
            <person name="Zeng Q."/>
            <person name="Engels R."/>
            <person name="Galagan J."/>
            <person name="Cuomo C.A."/>
            <person name="Dobinson K.F."/>
            <person name="Ma L.-J."/>
        </authorList>
    </citation>
    <scope>NUCLEOTIDE SEQUENCE [LARGE SCALE GENOMIC DNA]</scope>
    <source>
        <strain evidence="4">VaMs.102 / ATCC MYA-4576 / FGSC 10136</strain>
    </source>
</reference>